<accession>A0ABN2SYB6</accession>
<dbReference type="Pfam" id="PF13391">
    <property type="entry name" value="HNH_2"/>
    <property type="match status" value="1"/>
</dbReference>
<evidence type="ECO:0000313" key="3">
    <source>
        <dbReference type="Proteomes" id="UP001500326"/>
    </source>
</evidence>
<dbReference type="EMBL" id="BAAAOH010000001">
    <property type="protein sequence ID" value="GAA1994419.1"/>
    <property type="molecule type" value="Genomic_DNA"/>
</dbReference>
<dbReference type="CDD" id="cd00085">
    <property type="entry name" value="HNHc"/>
    <property type="match status" value="1"/>
</dbReference>
<proteinExistence type="predicted"/>
<name>A0ABN2SYB6_9MICO</name>
<dbReference type="SMART" id="SM00507">
    <property type="entry name" value="HNHc"/>
    <property type="match status" value="1"/>
</dbReference>
<gene>
    <name evidence="2" type="ORF">GCM10009777_32650</name>
</gene>
<keyword evidence="3" id="KW-1185">Reference proteome</keyword>
<dbReference type="Gene3D" id="1.10.30.50">
    <property type="match status" value="1"/>
</dbReference>
<protein>
    <recommendedName>
        <fullName evidence="1">HNH nuclease domain-containing protein</fullName>
    </recommendedName>
</protein>
<feature type="domain" description="HNH nuclease" evidence="1">
    <location>
        <begin position="50"/>
        <end position="108"/>
    </location>
</feature>
<evidence type="ECO:0000313" key="2">
    <source>
        <dbReference type="EMBL" id="GAA1994419.1"/>
    </source>
</evidence>
<dbReference type="InterPro" id="IPR003615">
    <property type="entry name" value="HNH_nuc"/>
</dbReference>
<comment type="caution">
    <text evidence="2">The sequence shown here is derived from an EMBL/GenBank/DDBJ whole genome shotgun (WGS) entry which is preliminary data.</text>
</comment>
<reference evidence="2 3" key="1">
    <citation type="journal article" date="2019" name="Int. J. Syst. Evol. Microbiol.">
        <title>The Global Catalogue of Microorganisms (GCM) 10K type strain sequencing project: providing services to taxonomists for standard genome sequencing and annotation.</title>
        <authorList>
            <consortium name="The Broad Institute Genomics Platform"/>
            <consortium name="The Broad Institute Genome Sequencing Center for Infectious Disease"/>
            <person name="Wu L."/>
            <person name="Ma J."/>
        </authorList>
    </citation>
    <scope>NUCLEOTIDE SEQUENCE [LARGE SCALE GENOMIC DNA]</scope>
    <source>
        <strain evidence="2 3">JCM 14902</strain>
    </source>
</reference>
<organism evidence="2 3">
    <name type="scientific">Microbacterium pumilum</name>
    <dbReference type="NCBI Taxonomy" id="344165"/>
    <lineage>
        <taxon>Bacteria</taxon>
        <taxon>Bacillati</taxon>
        <taxon>Actinomycetota</taxon>
        <taxon>Actinomycetes</taxon>
        <taxon>Micrococcales</taxon>
        <taxon>Microbacteriaceae</taxon>
        <taxon>Microbacterium</taxon>
    </lineage>
</organism>
<dbReference type="Proteomes" id="UP001500326">
    <property type="component" value="Unassembled WGS sequence"/>
</dbReference>
<evidence type="ECO:0000259" key="1">
    <source>
        <dbReference type="SMART" id="SM00507"/>
    </source>
</evidence>
<sequence length="163" mass="18339">METGRDGFRIVRFRLDAIDNQTVVEPAPAIDHDPAFASAVVTRRIRDTAVAREVKELYDFSCQICGIGLRGFEGRKYAEGAHVRPLGRPHLGADHLENLLCLCPNHHTQLDIGGIWISDDMVAMYATSHEPVATLSWKKRHRVNRENVAYHRSLWPSIAELAS</sequence>